<dbReference type="EC" id="1.1.1.329" evidence="8"/>
<dbReference type="SUPFAM" id="SSF51735">
    <property type="entry name" value="NAD(P)-binding Rossmann-fold domains"/>
    <property type="match status" value="1"/>
</dbReference>
<evidence type="ECO:0000256" key="1">
    <source>
        <dbReference type="ARBA" id="ARBA00001947"/>
    </source>
</evidence>
<evidence type="ECO:0000256" key="9">
    <source>
        <dbReference type="ARBA" id="ARBA00039387"/>
    </source>
</evidence>
<comment type="cofactor">
    <cofactor evidence="1">
        <name>Zn(2+)</name>
        <dbReference type="ChEBI" id="CHEBI:29105"/>
    </cofactor>
</comment>
<dbReference type="InterPro" id="IPR013154">
    <property type="entry name" value="ADH-like_N"/>
</dbReference>
<keyword evidence="3" id="KW-0862">Zinc</keyword>
<protein>
    <recommendedName>
        <fullName evidence="9">2-deoxy-scyllo-inosamine dehydrogenase</fullName>
        <ecNumber evidence="8">1.1.1.329</ecNumber>
    </recommendedName>
</protein>
<dbReference type="SMART" id="SM00829">
    <property type="entry name" value="PKS_ER"/>
    <property type="match status" value="1"/>
</dbReference>
<keyword evidence="2" id="KW-0479">Metal-binding</keyword>
<evidence type="ECO:0000256" key="10">
    <source>
        <dbReference type="ARBA" id="ARBA00048685"/>
    </source>
</evidence>
<dbReference type="InterPro" id="IPR036291">
    <property type="entry name" value="NAD(P)-bd_dom_sf"/>
</dbReference>
<dbReference type="InterPro" id="IPR020843">
    <property type="entry name" value="ER"/>
</dbReference>
<feature type="domain" description="Enoyl reductase (ER)" evidence="12">
    <location>
        <begin position="22"/>
        <end position="346"/>
    </location>
</feature>
<comment type="function">
    <text evidence="5">Catalyzes the oxidation of 2-deoxy-scyllo-inosamine (DOIA) with NAD(+) or NADP(+), forming 3-amino-2,3-dideoxy-scyllo-inosose (amino-DOI).</text>
</comment>
<gene>
    <name evidence="13" type="ORF">GCM10009787_19220</name>
</gene>
<dbReference type="Gene3D" id="3.90.180.10">
    <property type="entry name" value="Medium-chain alcohol dehydrogenases, catalytic domain"/>
    <property type="match status" value="1"/>
</dbReference>
<keyword evidence="4" id="KW-0560">Oxidoreductase</keyword>
<comment type="similarity">
    <text evidence="7">Belongs to the zinc-containing alcohol dehydrogenase family. DOIA dehydrogenase subfamily.</text>
</comment>
<dbReference type="SUPFAM" id="SSF50129">
    <property type="entry name" value="GroES-like"/>
    <property type="match status" value="1"/>
</dbReference>
<dbReference type="InterPro" id="IPR013149">
    <property type="entry name" value="ADH-like_C"/>
</dbReference>
<evidence type="ECO:0000256" key="6">
    <source>
        <dbReference type="ARBA" id="ARBA00037908"/>
    </source>
</evidence>
<evidence type="ECO:0000256" key="2">
    <source>
        <dbReference type="ARBA" id="ARBA00022723"/>
    </source>
</evidence>
<dbReference type="Pfam" id="PF08240">
    <property type="entry name" value="ADH_N"/>
    <property type="match status" value="1"/>
</dbReference>
<evidence type="ECO:0000256" key="5">
    <source>
        <dbReference type="ARBA" id="ARBA00037678"/>
    </source>
</evidence>
<keyword evidence="14" id="KW-1185">Reference proteome</keyword>
<dbReference type="InterPro" id="IPR011032">
    <property type="entry name" value="GroES-like_sf"/>
</dbReference>
<dbReference type="InterPro" id="IPR050129">
    <property type="entry name" value="Zn_alcohol_dh"/>
</dbReference>
<organism evidence="13 14">
    <name type="scientific">Streptomyces bangladeshensis</name>
    <dbReference type="NCBI Taxonomy" id="295352"/>
    <lineage>
        <taxon>Bacteria</taxon>
        <taxon>Bacillati</taxon>
        <taxon>Actinomycetota</taxon>
        <taxon>Actinomycetes</taxon>
        <taxon>Kitasatosporales</taxon>
        <taxon>Streptomycetaceae</taxon>
        <taxon>Streptomyces</taxon>
    </lineage>
</organism>
<comment type="catalytic activity">
    <reaction evidence="10">
        <text>2-deoxy-scyllo-inosamine + NAD(+) = 3-amino-2,3-dideoxy-scyllo-inosose + NADH + H(+)</text>
        <dbReference type="Rhea" id="RHEA:33883"/>
        <dbReference type="ChEBI" id="CHEBI:15378"/>
        <dbReference type="ChEBI" id="CHEBI:57540"/>
        <dbReference type="ChEBI" id="CHEBI:57945"/>
        <dbReference type="ChEBI" id="CHEBI:65002"/>
        <dbReference type="ChEBI" id="CHEBI:65003"/>
        <dbReference type="EC" id="1.1.1.329"/>
    </reaction>
</comment>
<dbReference type="PANTHER" id="PTHR43401:SF2">
    <property type="entry name" value="L-THREONINE 3-DEHYDROGENASE"/>
    <property type="match status" value="1"/>
</dbReference>
<evidence type="ECO:0000259" key="12">
    <source>
        <dbReference type="SMART" id="SM00829"/>
    </source>
</evidence>
<evidence type="ECO:0000256" key="3">
    <source>
        <dbReference type="ARBA" id="ARBA00022833"/>
    </source>
</evidence>
<comment type="pathway">
    <text evidence="6">Metabolic intermediate biosynthesis; 2-deoxystreptamine biosynthesis; 2-deoxystreptamine from D-glucose 6-phosphate: step 3/4.</text>
</comment>
<reference evidence="14" key="1">
    <citation type="journal article" date="2019" name="Int. J. Syst. Evol. Microbiol.">
        <title>The Global Catalogue of Microorganisms (GCM) 10K type strain sequencing project: providing services to taxonomists for standard genome sequencing and annotation.</title>
        <authorList>
            <consortium name="The Broad Institute Genomics Platform"/>
            <consortium name="The Broad Institute Genome Sequencing Center for Infectious Disease"/>
            <person name="Wu L."/>
            <person name="Ma J."/>
        </authorList>
    </citation>
    <scope>NUCLEOTIDE SEQUENCE [LARGE SCALE GENOMIC DNA]</scope>
    <source>
        <strain evidence="14">JCM 14924</strain>
    </source>
</reference>
<evidence type="ECO:0000256" key="8">
    <source>
        <dbReference type="ARBA" id="ARBA00039102"/>
    </source>
</evidence>
<evidence type="ECO:0000256" key="7">
    <source>
        <dbReference type="ARBA" id="ARBA00038004"/>
    </source>
</evidence>
<dbReference type="PANTHER" id="PTHR43401">
    <property type="entry name" value="L-THREONINE 3-DEHYDROGENASE"/>
    <property type="match status" value="1"/>
</dbReference>
<evidence type="ECO:0000313" key="14">
    <source>
        <dbReference type="Proteomes" id="UP001501391"/>
    </source>
</evidence>
<dbReference type="Gene3D" id="3.40.50.720">
    <property type="entry name" value="NAD(P)-binding Rossmann-like Domain"/>
    <property type="match status" value="1"/>
</dbReference>
<dbReference type="Pfam" id="PF00107">
    <property type="entry name" value="ADH_zinc_N"/>
    <property type="match status" value="1"/>
</dbReference>
<accession>A0ABP5N9D1</accession>
<evidence type="ECO:0000256" key="4">
    <source>
        <dbReference type="ARBA" id="ARBA00023002"/>
    </source>
</evidence>
<dbReference type="EMBL" id="BAAAOQ010000005">
    <property type="protein sequence ID" value="GAA2194206.1"/>
    <property type="molecule type" value="Genomic_DNA"/>
</dbReference>
<sequence>MTGTAAPSLPSRMRAAVWRGPGRPLTVEELPTPRVEEPGDVVIRVRAAMFGAALVRAVTVGHPRLSPPAVLGTLVVGDVVETGAAVQHLKPGQRVTLDPHPPCGHCDNCRDGLQALCSTKISISPGAHAEYVRIRPPVATHARPVPPGVSAGEALLTEIVACVLDATHTAGIGPGQDVLVIGCGPVGLIQVQLARLRGAQRVFCSVNHPGRRHLVHQAGGIPVAAEDLSAEHMAVLTAGRGPHVVVEAVGSAATYASAFEVVRDGGTVVGFGGCPSGTTIPLDLNAVHYRRIRFVGSYHYAPGVFEEAARLLETGQIDLKSLLTHRIPLDRIADAVATARRPDCLVPVVEP</sequence>
<dbReference type="RefSeq" id="WP_086698407.1">
    <property type="nucleotide sequence ID" value="NZ_BAAAOQ010000005.1"/>
</dbReference>
<name>A0ABP5N9D1_9ACTN</name>
<comment type="caution">
    <text evidence="13">The sequence shown here is derived from an EMBL/GenBank/DDBJ whole genome shotgun (WGS) entry which is preliminary data.</text>
</comment>
<dbReference type="Proteomes" id="UP001501391">
    <property type="component" value="Unassembled WGS sequence"/>
</dbReference>
<evidence type="ECO:0000313" key="13">
    <source>
        <dbReference type="EMBL" id="GAA2194206.1"/>
    </source>
</evidence>
<evidence type="ECO:0000256" key="11">
    <source>
        <dbReference type="ARBA" id="ARBA00049085"/>
    </source>
</evidence>
<comment type="catalytic activity">
    <reaction evidence="11">
        <text>2-deoxy-scyllo-inosamine + NADP(+) = 3-amino-2,3-dideoxy-scyllo-inosose + NADPH + H(+)</text>
        <dbReference type="Rhea" id="RHEA:33879"/>
        <dbReference type="ChEBI" id="CHEBI:15378"/>
        <dbReference type="ChEBI" id="CHEBI:57783"/>
        <dbReference type="ChEBI" id="CHEBI:58349"/>
        <dbReference type="ChEBI" id="CHEBI:65002"/>
        <dbReference type="ChEBI" id="CHEBI:65003"/>
        <dbReference type="EC" id="1.1.1.329"/>
    </reaction>
</comment>
<proteinExistence type="inferred from homology"/>